<evidence type="ECO:0000313" key="1">
    <source>
        <dbReference type="EMBL" id="MFD2701978.1"/>
    </source>
</evidence>
<sequence length="40" mass="4599">MIHTLLQLLAEYMNVQILARKVVYDSTAKSLPLQLNRLIS</sequence>
<dbReference type="EMBL" id="JBHUMJ010000003">
    <property type="protein sequence ID" value="MFD2701978.1"/>
    <property type="molecule type" value="Genomic_DNA"/>
</dbReference>
<organism evidence="1 2">
    <name type="scientific">Paenibacillus shunpengii</name>
    <dbReference type="NCBI Taxonomy" id="2054424"/>
    <lineage>
        <taxon>Bacteria</taxon>
        <taxon>Bacillati</taxon>
        <taxon>Bacillota</taxon>
        <taxon>Bacilli</taxon>
        <taxon>Bacillales</taxon>
        <taxon>Paenibacillaceae</taxon>
        <taxon>Paenibacillus</taxon>
    </lineage>
</organism>
<keyword evidence="2" id="KW-1185">Reference proteome</keyword>
<dbReference type="Proteomes" id="UP001597540">
    <property type="component" value="Unassembled WGS sequence"/>
</dbReference>
<reference evidence="2" key="1">
    <citation type="journal article" date="2019" name="Int. J. Syst. Evol. Microbiol.">
        <title>The Global Catalogue of Microorganisms (GCM) 10K type strain sequencing project: providing services to taxonomists for standard genome sequencing and annotation.</title>
        <authorList>
            <consortium name="The Broad Institute Genomics Platform"/>
            <consortium name="The Broad Institute Genome Sequencing Center for Infectious Disease"/>
            <person name="Wu L."/>
            <person name="Ma J."/>
        </authorList>
    </citation>
    <scope>NUCLEOTIDE SEQUENCE [LARGE SCALE GENOMIC DNA]</scope>
    <source>
        <strain evidence="2">KCTC 33849</strain>
    </source>
</reference>
<name>A0ABW5SRT0_9BACL</name>
<dbReference type="RefSeq" id="WP_256209788.1">
    <property type="nucleotide sequence ID" value="NZ_JBHUMJ010000003.1"/>
</dbReference>
<proteinExistence type="predicted"/>
<comment type="caution">
    <text evidence="1">The sequence shown here is derived from an EMBL/GenBank/DDBJ whole genome shotgun (WGS) entry which is preliminary data.</text>
</comment>
<accession>A0ABW5SRT0</accession>
<gene>
    <name evidence="1" type="ORF">ACFSVM_16050</name>
</gene>
<protein>
    <submittedName>
        <fullName evidence="1">Uncharacterized protein</fullName>
    </submittedName>
</protein>
<evidence type="ECO:0000313" key="2">
    <source>
        <dbReference type="Proteomes" id="UP001597540"/>
    </source>
</evidence>